<name>A0A066V373_TILAU</name>
<reference evidence="3 4" key="1">
    <citation type="submission" date="2014-05" db="EMBL/GenBank/DDBJ databases">
        <title>Draft genome sequence of a rare smut relative, Tilletiaria anomala UBC 951.</title>
        <authorList>
            <consortium name="DOE Joint Genome Institute"/>
            <person name="Toome M."/>
            <person name="Kuo A."/>
            <person name="Henrissat B."/>
            <person name="Lipzen A."/>
            <person name="Tritt A."/>
            <person name="Yoshinaga Y."/>
            <person name="Zane M."/>
            <person name="Barry K."/>
            <person name="Grigoriev I.V."/>
            <person name="Spatafora J.W."/>
            <person name="Aimea M.C."/>
        </authorList>
    </citation>
    <scope>NUCLEOTIDE SEQUENCE [LARGE SCALE GENOMIC DNA]</scope>
    <source>
        <strain evidence="3 4">UBC 951</strain>
    </source>
</reference>
<feature type="compositionally biased region" description="Low complexity" evidence="1">
    <location>
        <begin position="72"/>
        <end position="82"/>
    </location>
</feature>
<evidence type="ECO:0000313" key="3">
    <source>
        <dbReference type="EMBL" id="KDN35851.1"/>
    </source>
</evidence>
<feature type="region of interest" description="Disordered" evidence="1">
    <location>
        <begin position="72"/>
        <end position="91"/>
    </location>
</feature>
<evidence type="ECO:0000256" key="2">
    <source>
        <dbReference type="SAM" id="Phobius"/>
    </source>
</evidence>
<organism evidence="3 4">
    <name type="scientific">Tilletiaria anomala (strain ATCC 24038 / CBS 436.72 / UBC 951)</name>
    <dbReference type="NCBI Taxonomy" id="1037660"/>
    <lineage>
        <taxon>Eukaryota</taxon>
        <taxon>Fungi</taxon>
        <taxon>Dikarya</taxon>
        <taxon>Basidiomycota</taxon>
        <taxon>Ustilaginomycotina</taxon>
        <taxon>Exobasidiomycetes</taxon>
        <taxon>Georgefischeriales</taxon>
        <taxon>Tilletiariaceae</taxon>
        <taxon>Tilletiaria</taxon>
    </lineage>
</organism>
<protein>
    <submittedName>
        <fullName evidence="3">Uncharacterized protein</fullName>
    </submittedName>
</protein>
<keyword evidence="2" id="KW-0812">Transmembrane</keyword>
<dbReference type="AlphaFoldDB" id="A0A066V373"/>
<feature type="transmembrane region" description="Helical" evidence="2">
    <location>
        <begin position="31"/>
        <end position="55"/>
    </location>
</feature>
<proteinExistence type="predicted"/>
<evidence type="ECO:0000313" key="4">
    <source>
        <dbReference type="Proteomes" id="UP000027361"/>
    </source>
</evidence>
<dbReference type="InParanoid" id="A0A066V373"/>
<keyword evidence="2" id="KW-0472">Membrane</keyword>
<sequence>MVEKGTPHVLPPLSPWGYIYLLPRHPSGTNYVVGLLGLESILFCLMTFHALHFYYGSLALVSSGRQPLAPSRFISPISSPPSQGKERGARA</sequence>
<dbReference type="Proteomes" id="UP000027361">
    <property type="component" value="Unassembled WGS sequence"/>
</dbReference>
<dbReference type="EMBL" id="JMSN01000192">
    <property type="protein sequence ID" value="KDN35851.1"/>
    <property type="molecule type" value="Genomic_DNA"/>
</dbReference>
<keyword evidence="4" id="KW-1185">Reference proteome</keyword>
<keyword evidence="2" id="KW-1133">Transmembrane helix</keyword>
<evidence type="ECO:0000256" key="1">
    <source>
        <dbReference type="SAM" id="MobiDB-lite"/>
    </source>
</evidence>
<dbReference type="HOGENOM" id="CLU_2428609_0_0_1"/>
<dbReference type="GeneID" id="25267700"/>
<comment type="caution">
    <text evidence="3">The sequence shown here is derived from an EMBL/GenBank/DDBJ whole genome shotgun (WGS) entry which is preliminary data.</text>
</comment>
<accession>A0A066V373</accession>
<gene>
    <name evidence="3" type="ORF">K437DRAFT_67617</name>
</gene>
<dbReference type="RefSeq" id="XP_013239879.1">
    <property type="nucleotide sequence ID" value="XM_013384425.1"/>
</dbReference>